<dbReference type="GO" id="GO:0030496">
    <property type="term" value="C:midbody"/>
    <property type="evidence" value="ECO:0007669"/>
    <property type="project" value="UniProtKB-SubCell"/>
</dbReference>
<dbReference type="AlphaFoldDB" id="A0A1S3IYQ5"/>
<feature type="compositionally biased region" description="Basic and acidic residues" evidence="5">
    <location>
        <begin position="60"/>
        <end position="85"/>
    </location>
</feature>
<dbReference type="OrthoDB" id="76412at2759"/>
<dbReference type="STRING" id="7574.A0A1S3IYQ5"/>
<evidence type="ECO:0000256" key="3">
    <source>
        <dbReference type="ARBA" id="ARBA00023054"/>
    </source>
</evidence>
<feature type="region of interest" description="Disordered" evidence="5">
    <location>
        <begin position="1"/>
        <end position="101"/>
    </location>
</feature>
<keyword evidence="4" id="KW-0238">DNA-binding</keyword>
<name>A0A1S3IYQ5_LINAN</name>
<dbReference type="PANTHER" id="PTHR21680:SF0">
    <property type="entry name" value="COILED-COIL DOMAIN-CONTAINING PROTEIN 124"/>
    <property type="match status" value="1"/>
</dbReference>
<evidence type="ECO:0000313" key="8">
    <source>
        <dbReference type="RefSeq" id="XP_013403116.1"/>
    </source>
</evidence>
<dbReference type="Proteomes" id="UP000085678">
    <property type="component" value="Unplaced"/>
</dbReference>
<dbReference type="GO" id="GO:0005634">
    <property type="term" value="C:nucleus"/>
    <property type="evidence" value="ECO:0007669"/>
    <property type="project" value="UniProtKB-UniRule"/>
</dbReference>
<dbReference type="GO" id="GO:0003713">
    <property type="term" value="F:transcription coactivator activity"/>
    <property type="evidence" value="ECO:0007669"/>
    <property type="project" value="TreeGrafter"/>
</dbReference>
<dbReference type="FunCoup" id="A0A1S3IYQ5">
    <property type="interactions" value="941"/>
</dbReference>
<evidence type="ECO:0000256" key="1">
    <source>
        <dbReference type="ARBA" id="ARBA00004214"/>
    </source>
</evidence>
<dbReference type="GeneID" id="106168555"/>
<dbReference type="InParanoid" id="A0A1S3IYQ5"/>
<proteinExistence type="inferred from homology"/>
<evidence type="ECO:0000313" key="7">
    <source>
        <dbReference type="Proteomes" id="UP000085678"/>
    </source>
</evidence>
<dbReference type="InterPro" id="IPR036910">
    <property type="entry name" value="HMG_box_dom_sf"/>
</dbReference>
<feature type="domain" description="HMG box" evidence="6">
    <location>
        <begin position="169"/>
        <end position="227"/>
    </location>
</feature>
<comment type="similarity">
    <text evidence="2">Belongs to the CCDC124 family.</text>
</comment>
<dbReference type="PANTHER" id="PTHR21680">
    <property type="entry name" value="COILED-COIL DOMAIN-CONTAINING PROTEIN 124"/>
    <property type="match status" value="1"/>
</dbReference>
<dbReference type="KEGG" id="lak:106168555"/>
<sequence length="227" mass="26266">MLRYTLVNMPKKFKGENSKASEARARKAAVQHAAQAKREQELEDEYWKDEDKHVQKKQQRKDEKEKKKNELLERKQQLKQLHDEEMSALPGKASARPSKLTRAQVEANVKKMEEASKAAKKEEDLTHIEKPLEENVNVIQVEGVEARSVEDAIAALSTNDTETVERHPERRVKAAYAAYEEENLPRLKQENPNMRLSQLKQMLKKDWQKSPQNPLNQRSLAYNAKAS</sequence>
<feature type="compositionally biased region" description="Polar residues" evidence="5">
    <location>
        <begin position="209"/>
        <end position="227"/>
    </location>
</feature>
<dbReference type="Pfam" id="PF06244">
    <property type="entry name" value="Ccdc124"/>
    <property type="match status" value="1"/>
</dbReference>
<feature type="compositionally biased region" description="Basic and acidic residues" evidence="5">
    <location>
        <begin position="13"/>
        <end position="25"/>
    </location>
</feature>
<organism evidence="7 8">
    <name type="scientific">Lingula anatina</name>
    <name type="common">Brachiopod</name>
    <name type="synonym">Lingula unguis</name>
    <dbReference type="NCBI Taxonomy" id="7574"/>
    <lineage>
        <taxon>Eukaryota</taxon>
        <taxon>Metazoa</taxon>
        <taxon>Spiralia</taxon>
        <taxon>Lophotrochozoa</taxon>
        <taxon>Brachiopoda</taxon>
        <taxon>Linguliformea</taxon>
        <taxon>Lingulata</taxon>
        <taxon>Lingulida</taxon>
        <taxon>Linguloidea</taxon>
        <taxon>Lingulidae</taxon>
        <taxon>Lingula</taxon>
    </lineage>
</organism>
<evidence type="ECO:0000256" key="5">
    <source>
        <dbReference type="SAM" id="MobiDB-lite"/>
    </source>
</evidence>
<feature type="DNA-binding region" description="HMG box" evidence="4">
    <location>
        <begin position="169"/>
        <end position="227"/>
    </location>
</feature>
<feature type="compositionally biased region" description="Polar residues" evidence="5">
    <location>
        <begin position="190"/>
        <end position="200"/>
    </location>
</feature>
<protein>
    <submittedName>
        <fullName evidence="8">Coiled-coil domain-containing protein 124 isoform X1</fullName>
    </submittedName>
</protein>
<accession>A0A1S3IYQ5</accession>
<dbReference type="InterPro" id="IPR010422">
    <property type="entry name" value="Ccdc124/Oxs1"/>
</dbReference>
<keyword evidence="4" id="KW-0539">Nucleus</keyword>
<feature type="region of interest" description="Disordered" evidence="5">
    <location>
        <begin position="183"/>
        <end position="227"/>
    </location>
</feature>
<evidence type="ECO:0000256" key="2">
    <source>
        <dbReference type="ARBA" id="ARBA00008296"/>
    </source>
</evidence>
<dbReference type="SUPFAM" id="SSF47095">
    <property type="entry name" value="HMG-box"/>
    <property type="match status" value="1"/>
</dbReference>
<dbReference type="InterPro" id="IPR054414">
    <property type="entry name" value="Ccdc124/Oxs1_C"/>
</dbReference>
<dbReference type="PROSITE" id="PS50118">
    <property type="entry name" value="HMG_BOX_2"/>
    <property type="match status" value="1"/>
</dbReference>
<keyword evidence="3" id="KW-0175">Coiled coil</keyword>
<keyword evidence="7" id="KW-1185">Reference proteome</keyword>
<evidence type="ECO:0000259" key="6">
    <source>
        <dbReference type="PROSITE" id="PS50118"/>
    </source>
</evidence>
<evidence type="ECO:0000256" key="4">
    <source>
        <dbReference type="PROSITE-ProRule" id="PRU00267"/>
    </source>
</evidence>
<dbReference type="GO" id="GO:0006366">
    <property type="term" value="P:transcription by RNA polymerase II"/>
    <property type="evidence" value="ECO:0007669"/>
    <property type="project" value="TreeGrafter"/>
</dbReference>
<dbReference type="GO" id="GO:0003677">
    <property type="term" value="F:DNA binding"/>
    <property type="evidence" value="ECO:0007669"/>
    <property type="project" value="UniProtKB-UniRule"/>
</dbReference>
<comment type="subcellular location">
    <subcellularLocation>
        <location evidence="1">Midbody</location>
    </subcellularLocation>
</comment>
<dbReference type="InterPro" id="IPR009071">
    <property type="entry name" value="HMG_box_dom"/>
</dbReference>
<gene>
    <name evidence="8" type="primary">LOC106168555</name>
</gene>
<reference evidence="8" key="1">
    <citation type="submission" date="2025-08" db="UniProtKB">
        <authorList>
            <consortium name="RefSeq"/>
        </authorList>
    </citation>
    <scope>IDENTIFICATION</scope>
    <source>
        <tissue evidence="8">Gonads</tissue>
    </source>
</reference>
<dbReference type="RefSeq" id="XP_013403116.1">
    <property type="nucleotide sequence ID" value="XM_013547662.1"/>
</dbReference>